<comment type="caution">
    <text evidence="1">The sequence shown here is derived from an EMBL/GenBank/DDBJ whole genome shotgun (WGS) entry which is preliminary data.</text>
</comment>
<organism evidence="1 2">
    <name type="scientific">Dermacentor silvarum</name>
    <name type="common">Tick</name>
    <dbReference type="NCBI Taxonomy" id="543639"/>
    <lineage>
        <taxon>Eukaryota</taxon>
        <taxon>Metazoa</taxon>
        <taxon>Ecdysozoa</taxon>
        <taxon>Arthropoda</taxon>
        <taxon>Chelicerata</taxon>
        <taxon>Arachnida</taxon>
        <taxon>Acari</taxon>
        <taxon>Parasitiformes</taxon>
        <taxon>Ixodida</taxon>
        <taxon>Ixodoidea</taxon>
        <taxon>Ixodidae</taxon>
        <taxon>Rhipicephalinae</taxon>
        <taxon>Dermacentor</taxon>
    </lineage>
</organism>
<reference evidence="1" key="1">
    <citation type="submission" date="2020-05" db="EMBL/GenBank/DDBJ databases">
        <title>Large-scale comparative analyses of tick genomes elucidate their genetic diversity and vector capacities.</title>
        <authorList>
            <person name="Jia N."/>
            <person name="Wang J."/>
            <person name="Shi W."/>
            <person name="Du L."/>
            <person name="Sun Y."/>
            <person name="Zhan W."/>
            <person name="Jiang J."/>
            <person name="Wang Q."/>
            <person name="Zhang B."/>
            <person name="Ji P."/>
            <person name="Sakyi L.B."/>
            <person name="Cui X."/>
            <person name="Yuan T."/>
            <person name="Jiang B."/>
            <person name="Yang W."/>
            <person name="Lam T.T.-Y."/>
            <person name="Chang Q."/>
            <person name="Ding S."/>
            <person name="Wang X."/>
            <person name="Zhu J."/>
            <person name="Ruan X."/>
            <person name="Zhao L."/>
            <person name="Wei J."/>
            <person name="Que T."/>
            <person name="Du C."/>
            <person name="Cheng J."/>
            <person name="Dai P."/>
            <person name="Han X."/>
            <person name="Huang E."/>
            <person name="Gao Y."/>
            <person name="Liu J."/>
            <person name="Shao H."/>
            <person name="Ye R."/>
            <person name="Li L."/>
            <person name="Wei W."/>
            <person name="Wang X."/>
            <person name="Wang C."/>
            <person name="Yang T."/>
            <person name="Huo Q."/>
            <person name="Li W."/>
            <person name="Guo W."/>
            <person name="Chen H."/>
            <person name="Zhou L."/>
            <person name="Ni X."/>
            <person name="Tian J."/>
            <person name="Zhou Y."/>
            <person name="Sheng Y."/>
            <person name="Liu T."/>
            <person name="Pan Y."/>
            <person name="Xia L."/>
            <person name="Li J."/>
            <person name="Zhao F."/>
            <person name="Cao W."/>
        </authorList>
    </citation>
    <scope>NUCLEOTIDE SEQUENCE</scope>
    <source>
        <strain evidence="1">Dsil-2018</strain>
    </source>
</reference>
<keyword evidence="2" id="KW-1185">Reference proteome</keyword>
<accession>A0ACB8CYZ9</accession>
<gene>
    <name evidence="1" type="ORF">HPB49_017634</name>
</gene>
<proteinExistence type="predicted"/>
<name>A0ACB8CYZ9_DERSI</name>
<evidence type="ECO:0000313" key="2">
    <source>
        <dbReference type="Proteomes" id="UP000821865"/>
    </source>
</evidence>
<sequence>MHELDTAEKICLTKHRDAIVADVEAKFVLPYIEAEGIFSKEEREDILRQDSVENKVRRLLDVLCGKGEAGYNVFIRALEHDNAYGWIAQKLRMEHSNIKKENVLVHKVLQNGGVPFRLVHLVKRRRAVQEIRDALRSLCSSEQRCNGAVVLHGMIGCGKSILAAEALRDYRLLAECFPDGVYWLPIGKLREPSDVLLKMHLQLDRLNLGSHKDVSTVEMATCRLKRWSLNDVKVLLVLDDVWSPRVVEAFTVGCPLLVTTRDDSVVNDMHMYKRSIHINEGLTLDETRELFASILKIPEQELPPEVEEIWNTHRGLPLLMANIAAVLFPNAKRPDKWRPYIEDARVKGRVRHGSGSTYDAPLELIISSLDSEQLGYFQSFALFLEDVDIPSLVFEVLWDMEAGDVEHAMAGLVQKSLVRMEPVHNSYTYGIHDLYLNFLKRKATSLKDLHRQFVEKLLKRWKPWTMPCGRGYLYWYLGYHLDEAGMDEEFRDIFLDLRFVERKVRCNCPSDLVTDLHRYEHHFRCDPQVAKERLDMLRFLQPNAHLLSDRDTDIIQLALSQPRSSTVHQKALVLARERAAEGDHQTPYFEWMNMPDNWSQAEVRMKTLNGGVNHAEFSPDDTIIASAGNDSIVRLWETHSGNELQALAGHREAVNFCAFSPDGRMLASASSDRQVILWNVGESFQATPASPLSASSKAGRLTGRRSSRCTKSASVAHDAAVLCCAFSPDGKLLASGDACGFVKIHRIFKGELGEEMVKAIPKQENAVRSCFFTSDSRRLVLALNAQYVVIWKVPSDTHTAETEPPERPQVLDHTDSAVVDCCLTHVHRGALGARQQVISAAGQHIWTWDVRNPSADSAKRYNGFWMSYNLTCCAVSPDKTLIAAGTSLRAILLWNADTGAALGSFKGDAEDVKSVRFSHNGSQLVSSSSDGTVVVWDVDNYRRCSRVALMPILAVAFEDQSPLVATFDESGVIQISSGLETKQVVRHAFAGTEDNRCEEVSCCCFTHDRKAVILGTKNGHVSCGSALYFRLSGFGQPEPSESSEVAAPDEDEEDRALVALLLTEVQLADYFGIDDGVTVAVAKKIEVVQWHRQAGQNVHETSRHFNLDRKRIHELNGKFESLLQQNFGKSKLRRKLSNGAPVFSEEVDDALFEFFEHERSAGRAVSNGLLAEASRFTILLTACASGHKLPTVVILNKPSGKIPTKAFVKIRVPGGFLSLFFNHGVARLR</sequence>
<evidence type="ECO:0000313" key="1">
    <source>
        <dbReference type="EMBL" id="KAH7954331.1"/>
    </source>
</evidence>
<dbReference type="EMBL" id="CM023473">
    <property type="protein sequence ID" value="KAH7954331.1"/>
    <property type="molecule type" value="Genomic_DNA"/>
</dbReference>
<dbReference type="Proteomes" id="UP000821865">
    <property type="component" value="Chromosome 4"/>
</dbReference>
<protein>
    <submittedName>
        <fullName evidence="1">Uncharacterized protein</fullName>
    </submittedName>
</protein>